<evidence type="ECO:0000313" key="5">
    <source>
        <dbReference type="Proteomes" id="UP001305498"/>
    </source>
</evidence>
<keyword evidence="2" id="KW-1133">Transmembrane helix</keyword>
<evidence type="ECO:0000259" key="3">
    <source>
        <dbReference type="Pfam" id="PF01757"/>
    </source>
</evidence>
<feature type="transmembrane region" description="Helical" evidence="2">
    <location>
        <begin position="16"/>
        <end position="35"/>
    </location>
</feature>
<dbReference type="EMBL" id="CP118157">
    <property type="protein sequence ID" value="WOF22344.1"/>
    <property type="molecule type" value="Genomic_DNA"/>
</dbReference>
<reference evidence="4 5" key="1">
    <citation type="submission" date="2023-02" db="EMBL/GenBank/DDBJ databases">
        <title>Microbacterium betulae sp. nov., isolated from birch wood.</title>
        <authorList>
            <person name="Pasciak M."/>
            <person name="Pawlik K.J."/>
            <person name="Martynowski D."/>
            <person name="Laczmanski L."/>
            <person name="Ciekot J."/>
            <person name="Szponar B."/>
            <person name="Wojcik-Fatla A."/>
            <person name="Mackiewicz B."/>
            <person name="Farian E."/>
            <person name="Cholewa G."/>
            <person name="Cholewa A."/>
            <person name="Dutkiewicz J."/>
        </authorList>
    </citation>
    <scope>NUCLEOTIDE SEQUENCE [LARGE SCALE GENOMIC DNA]</scope>
    <source>
        <strain evidence="4 5">AB</strain>
    </source>
</reference>
<evidence type="ECO:0000313" key="4">
    <source>
        <dbReference type="EMBL" id="WOF22344.1"/>
    </source>
</evidence>
<dbReference type="Pfam" id="PF01757">
    <property type="entry name" value="Acyl_transf_3"/>
    <property type="match status" value="1"/>
</dbReference>
<feature type="transmembrane region" description="Helical" evidence="2">
    <location>
        <begin position="333"/>
        <end position="358"/>
    </location>
</feature>
<feature type="transmembrane region" description="Helical" evidence="2">
    <location>
        <begin position="157"/>
        <end position="177"/>
    </location>
</feature>
<accession>A0AA97FHU3</accession>
<feature type="transmembrane region" description="Helical" evidence="2">
    <location>
        <begin position="55"/>
        <end position="74"/>
    </location>
</feature>
<dbReference type="AlphaFoldDB" id="A0AA97FHU3"/>
<feature type="transmembrane region" description="Helical" evidence="2">
    <location>
        <begin position="209"/>
        <end position="227"/>
    </location>
</feature>
<dbReference type="Proteomes" id="UP001305498">
    <property type="component" value="Chromosome"/>
</dbReference>
<sequence>MPDTTRRPKFEFADGLRAVAALSVAVFHATAFTGHTGDVDESLPALARIVEIGDYAVPVFIVLSGYVLMLPVARTEGYALRGGVWKYIGRRARRILPPYYASLALFLVLIALIPVLQNPHDTAWDNKIPVTAGGLVSHLLLVHNWSPGWIYQINGPAWSVATEWHIYFLMPLVLLPLCRLLNPWLMLVVALAMGPAITSLFPSAGSGNYWFIGLFALGMIAALLTVRGTRDVRWLGWAAAGVFAVAVLWTILDAPDGRLAEIASETLVGAAVAMGLVAMGRAATAEKRSVGRRVFEWRPLVNVGLWSYSIYLIHSPLLGLANLMLLPLGLPTLAHWLVMVFLVLPVVLAVCRVFFLLVERRFTTSHQQREFTRDSGRTTGRTGPERPHALET</sequence>
<feature type="transmembrane region" description="Helical" evidence="2">
    <location>
        <begin position="258"/>
        <end position="279"/>
    </location>
</feature>
<keyword evidence="2" id="KW-0472">Membrane</keyword>
<gene>
    <name evidence="4" type="ORF">N8K70_13245</name>
</gene>
<feature type="compositionally biased region" description="Basic and acidic residues" evidence="1">
    <location>
        <begin position="383"/>
        <end position="392"/>
    </location>
</feature>
<feature type="region of interest" description="Disordered" evidence="1">
    <location>
        <begin position="368"/>
        <end position="392"/>
    </location>
</feature>
<protein>
    <submittedName>
        <fullName evidence="4">Acyltransferase</fullName>
    </submittedName>
</protein>
<feature type="transmembrane region" description="Helical" evidence="2">
    <location>
        <begin position="95"/>
        <end position="116"/>
    </location>
</feature>
<dbReference type="GO" id="GO:0016747">
    <property type="term" value="F:acyltransferase activity, transferring groups other than amino-acyl groups"/>
    <property type="evidence" value="ECO:0007669"/>
    <property type="project" value="InterPro"/>
</dbReference>
<evidence type="ECO:0000256" key="2">
    <source>
        <dbReference type="SAM" id="Phobius"/>
    </source>
</evidence>
<proteinExistence type="predicted"/>
<evidence type="ECO:0000256" key="1">
    <source>
        <dbReference type="SAM" id="MobiDB-lite"/>
    </source>
</evidence>
<name>A0AA97FHU3_9MICO</name>
<feature type="transmembrane region" description="Helical" evidence="2">
    <location>
        <begin position="234"/>
        <end position="252"/>
    </location>
</feature>
<dbReference type="KEGG" id="mbet:N8K70_13245"/>
<dbReference type="InterPro" id="IPR002656">
    <property type="entry name" value="Acyl_transf_3_dom"/>
</dbReference>
<feature type="domain" description="Acyltransferase 3" evidence="3">
    <location>
        <begin position="12"/>
        <end position="350"/>
    </location>
</feature>
<keyword evidence="2" id="KW-0812">Transmembrane</keyword>
<keyword evidence="4" id="KW-0012">Acyltransferase</keyword>
<dbReference type="PANTHER" id="PTHR23028">
    <property type="entry name" value="ACETYLTRANSFERASE"/>
    <property type="match status" value="1"/>
</dbReference>
<feature type="transmembrane region" description="Helical" evidence="2">
    <location>
        <begin position="300"/>
        <end position="321"/>
    </location>
</feature>
<keyword evidence="4" id="KW-0808">Transferase</keyword>
<keyword evidence="5" id="KW-1185">Reference proteome</keyword>
<dbReference type="InterPro" id="IPR050879">
    <property type="entry name" value="Acyltransferase_3"/>
</dbReference>
<dbReference type="RefSeq" id="WP_317138816.1">
    <property type="nucleotide sequence ID" value="NZ_CP118157.1"/>
</dbReference>
<organism evidence="4 5">
    <name type="scientific">Microbacterium betulae</name>
    <dbReference type="NCBI Taxonomy" id="2981139"/>
    <lineage>
        <taxon>Bacteria</taxon>
        <taxon>Bacillati</taxon>
        <taxon>Actinomycetota</taxon>
        <taxon>Actinomycetes</taxon>
        <taxon>Micrococcales</taxon>
        <taxon>Microbacteriaceae</taxon>
        <taxon>Microbacterium</taxon>
    </lineage>
</organism>
<feature type="transmembrane region" description="Helical" evidence="2">
    <location>
        <begin position="184"/>
        <end position="203"/>
    </location>
</feature>